<protein>
    <submittedName>
        <fullName evidence="1">Uncharacterized protein</fullName>
    </submittedName>
</protein>
<comment type="caution">
    <text evidence="1">The sequence shown here is derived from an EMBL/GenBank/DDBJ whole genome shotgun (WGS) entry which is preliminary data.</text>
</comment>
<evidence type="ECO:0000313" key="1">
    <source>
        <dbReference type="EMBL" id="MBN9643643.1"/>
    </source>
</evidence>
<keyword evidence="2" id="KW-1185">Reference proteome</keyword>
<organism evidence="1 2">
    <name type="scientific">Corynebacterium mendelii</name>
    <dbReference type="NCBI Taxonomy" id="2765362"/>
    <lineage>
        <taxon>Bacteria</taxon>
        <taxon>Bacillati</taxon>
        <taxon>Actinomycetota</taxon>
        <taxon>Actinomycetes</taxon>
        <taxon>Mycobacteriales</taxon>
        <taxon>Corynebacteriaceae</taxon>
        <taxon>Corynebacterium</taxon>
    </lineage>
</organism>
<reference evidence="1" key="1">
    <citation type="submission" date="2021-03" db="EMBL/GenBank/DDBJ databases">
        <authorList>
            <person name="Sun Q."/>
        </authorList>
    </citation>
    <scope>NUCLEOTIDE SEQUENCE</scope>
    <source>
        <strain evidence="1">CCM 8862</strain>
    </source>
</reference>
<dbReference type="Proteomes" id="UP000664332">
    <property type="component" value="Unassembled WGS sequence"/>
</dbReference>
<gene>
    <name evidence="1" type="ORF">JZY06_03220</name>
</gene>
<dbReference type="AlphaFoldDB" id="A0A939IX30"/>
<proteinExistence type="predicted"/>
<dbReference type="RefSeq" id="WP_207118385.1">
    <property type="nucleotide sequence ID" value="NZ_JAFLEQ010000005.1"/>
</dbReference>
<name>A0A939IX30_9CORY</name>
<sequence>MYDRHISYTVTDNDLGVSFDVGDHSELRGIFDLMYPPETRHWFTSNVLDFLSSIPGMFLWTAAGRDSLDKMGLVIEPADDESKGVLIGESDGLLGDMLSDDLRARMKAVKEEHFLPEYGTWKNRRYFYSDAFTQRCWENPPGGIRLLREDEKLLRAGLKAIGGSVWEEALLDYFITMIDEADLVRYPANLETLKRQFEDGHGRAPSIDEQDELARRASELAQRSMLEDYVNAPVRDWHEQLAYRCEQTGYPVP</sequence>
<evidence type="ECO:0000313" key="2">
    <source>
        <dbReference type="Proteomes" id="UP000664332"/>
    </source>
</evidence>
<dbReference type="EMBL" id="JAFLEQ010000005">
    <property type="protein sequence ID" value="MBN9643643.1"/>
    <property type="molecule type" value="Genomic_DNA"/>
</dbReference>
<accession>A0A939IX30</accession>